<sequence length="213" mass="24106">MWRYIGYLAVVCLSARAEYPITENINDVLDEAFKYDNKVITELGDGQIPFDATILYGAELSQGTLIGCNSIKRTGDCFRTTFENGTYVTELREGLELAIATFNRVIQGDRVSTATLISSTNSLHWSVVIDPDSCVTRVPVFEIEVLEGTVHQFPRSKASPFSNIKEEINKQLIPFKTQLEKFIYDMCRKKTSHIDLASPFMRRLSTYMPLLLS</sequence>
<organism evidence="2">
    <name type="scientific">Riptortus pedestris</name>
    <name type="common">Bean bug</name>
    <dbReference type="NCBI Taxonomy" id="329032"/>
    <lineage>
        <taxon>Eukaryota</taxon>
        <taxon>Metazoa</taxon>
        <taxon>Ecdysozoa</taxon>
        <taxon>Arthropoda</taxon>
        <taxon>Hexapoda</taxon>
        <taxon>Insecta</taxon>
        <taxon>Pterygota</taxon>
        <taxon>Neoptera</taxon>
        <taxon>Paraneoptera</taxon>
        <taxon>Hemiptera</taxon>
        <taxon>Heteroptera</taxon>
        <taxon>Panheteroptera</taxon>
        <taxon>Pentatomomorpha</taxon>
        <taxon>Coreoidea</taxon>
        <taxon>Alydidae</taxon>
        <taxon>Riptortus</taxon>
    </lineage>
</organism>
<feature type="signal peptide" evidence="1">
    <location>
        <begin position="1"/>
        <end position="17"/>
    </location>
</feature>
<protein>
    <recommendedName>
        <fullName evidence="3">Secreted protein</fullName>
    </recommendedName>
</protein>
<dbReference type="AlphaFoldDB" id="R4WMS5"/>
<evidence type="ECO:0000313" key="2">
    <source>
        <dbReference type="EMBL" id="BAN20151.1"/>
    </source>
</evidence>
<proteinExistence type="evidence at transcript level"/>
<evidence type="ECO:0008006" key="3">
    <source>
        <dbReference type="Google" id="ProtNLM"/>
    </source>
</evidence>
<name>R4WMS5_RIPPE</name>
<evidence type="ECO:0000256" key="1">
    <source>
        <dbReference type="SAM" id="SignalP"/>
    </source>
</evidence>
<dbReference type="EMBL" id="AK416936">
    <property type="protein sequence ID" value="BAN20151.1"/>
    <property type="molecule type" value="mRNA"/>
</dbReference>
<keyword evidence="1" id="KW-0732">Signal</keyword>
<feature type="chain" id="PRO_5004372609" description="Secreted protein" evidence="1">
    <location>
        <begin position="18"/>
        <end position="213"/>
    </location>
</feature>
<accession>R4WMS5</accession>
<reference evidence="2" key="1">
    <citation type="journal article" date="2013" name="PLoS ONE">
        <title>Gene expression in gut symbiotic organ of stinkbug affected by extracellular bacterial symbiont.</title>
        <authorList>
            <person name="Futahashi R."/>
            <person name="Tanaka K."/>
            <person name="Tanahashi M."/>
            <person name="Nikoh N."/>
            <person name="Kikuchi Y."/>
            <person name="Lee B.L."/>
            <person name="Fukatsu T."/>
        </authorList>
    </citation>
    <scope>NUCLEOTIDE SEQUENCE</scope>
    <source>
        <tissue evidence="2">Midgut</tissue>
    </source>
</reference>